<feature type="domain" description="DUF3475" evidence="1">
    <location>
        <begin position="10"/>
        <end position="54"/>
    </location>
</feature>
<name>A0ABU6VAG7_9FABA</name>
<dbReference type="Proteomes" id="UP001341840">
    <property type="component" value="Unassembled WGS sequence"/>
</dbReference>
<dbReference type="PANTHER" id="PTHR31730">
    <property type="entry name" value="OS01G0873900 PROTEIN"/>
    <property type="match status" value="1"/>
</dbReference>
<sequence length="111" mass="12262">MASRGNKISILVFEVAITITKGSILFQPLLEENIQFLKKEILQSGVQQLGEQEEKEEKELRLVLNKGSGSHDGYDAAVVEAGNACSEAAVRGKDETMNKMTYFDLCFSFSV</sequence>
<comment type="caution">
    <text evidence="2">The sequence shown here is derived from an EMBL/GenBank/DDBJ whole genome shotgun (WGS) entry which is preliminary data.</text>
</comment>
<dbReference type="InterPro" id="IPR045021">
    <property type="entry name" value="PSI1/2/3"/>
</dbReference>
<protein>
    <recommendedName>
        <fullName evidence="1">DUF3475 domain-containing protein</fullName>
    </recommendedName>
</protein>
<evidence type="ECO:0000313" key="3">
    <source>
        <dbReference type="Proteomes" id="UP001341840"/>
    </source>
</evidence>
<dbReference type="EMBL" id="JASCZI010151093">
    <property type="protein sequence ID" value="MED6169181.1"/>
    <property type="molecule type" value="Genomic_DNA"/>
</dbReference>
<gene>
    <name evidence="2" type="ORF">PIB30_019114</name>
</gene>
<reference evidence="2 3" key="1">
    <citation type="journal article" date="2023" name="Plants (Basel)">
        <title>Bridging the Gap: Combining Genomics and Transcriptomics Approaches to Understand Stylosanthes scabra, an Orphan Legume from the Brazilian Caatinga.</title>
        <authorList>
            <person name="Ferreira-Neto J.R.C."/>
            <person name="da Silva M.D."/>
            <person name="Binneck E."/>
            <person name="de Melo N.F."/>
            <person name="da Silva R.H."/>
            <person name="de Melo A.L.T.M."/>
            <person name="Pandolfi V."/>
            <person name="Bustamante F.O."/>
            <person name="Brasileiro-Vidal A.C."/>
            <person name="Benko-Iseppon A.M."/>
        </authorList>
    </citation>
    <scope>NUCLEOTIDE SEQUENCE [LARGE SCALE GENOMIC DNA]</scope>
    <source>
        <tissue evidence="2">Leaves</tissue>
    </source>
</reference>
<dbReference type="InterPro" id="IPR021864">
    <property type="entry name" value="DUF3475"/>
</dbReference>
<organism evidence="2 3">
    <name type="scientific">Stylosanthes scabra</name>
    <dbReference type="NCBI Taxonomy" id="79078"/>
    <lineage>
        <taxon>Eukaryota</taxon>
        <taxon>Viridiplantae</taxon>
        <taxon>Streptophyta</taxon>
        <taxon>Embryophyta</taxon>
        <taxon>Tracheophyta</taxon>
        <taxon>Spermatophyta</taxon>
        <taxon>Magnoliopsida</taxon>
        <taxon>eudicotyledons</taxon>
        <taxon>Gunneridae</taxon>
        <taxon>Pentapetalae</taxon>
        <taxon>rosids</taxon>
        <taxon>fabids</taxon>
        <taxon>Fabales</taxon>
        <taxon>Fabaceae</taxon>
        <taxon>Papilionoideae</taxon>
        <taxon>50 kb inversion clade</taxon>
        <taxon>dalbergioids sensu lato</taxon>
        <taxon>Dalbergieae</taxon>
        <taxon>Pterocarpus clade</taxon>
        <taxon>Stylosanthes</taxon>
    </lineage>
</organism>
<keyword evidence="3" id="KW-1185">Reference proteome</keyword>
<proteinExistence type="predicted"/>
<accession>A0ABU6VAG7</accession>
<dbReference type="Pfam" id="PF11961">
    <property type="entry name" value="DUF3475"/>
    <property type="match status" value="1"/>
</dbReference>
<evidence type="ECO:0000313" key="2">
    <source>
        <dbReference type="EMBL" id="MED6169181.1"/>
    </source>
</evidence>
<evidence type="ECO:0000259" key="1">
    <source>
        <dbReference type="Pfam" id="PF11961"/>
    </source>
</evidence>
<dbReference type="PANTHER" id="PTHR31730:SF18">
    <property type="entry name" value="PROTEIN PSK SIMULATOR 2"/>
    <property type="match status" value="1"/>
</dbReference>